<evidence type="ECO:0000256" key="8">
    <source>
        <dbReference type="ARBA" id="ARBA00022842"/>
    </source>
</evidence>
<keyword evidence="9" id="KW-0234">DNA repair</keyword>
<dbReference type="GO" id="GO:0006281">
    <property type="term" value="P:DNA repair"/>
    <property type="evidence" value="ECO:0007669"/>
    <property type="project" value="UniProtKB-KW"/>
</dbReference>
<dbReference type="InterPro" id="IPR047127">
    <property type="entry name" value="MutT-like"/>
</dbReference>
<evidence type="ECO:0000256" key="4">
    <source>
        <dbReference type="ARBA" id="ARBA00022705"/>
    </source>
</evidence>
<feature type="domain" description="Nudix hydrolase" evidence="13">
    <location>
        <begin position="49"/>
        <end position="173"/>
    </location>
</feature>
<evidence type="ECO:0000256" key="11">
    <source>
        <dbReference type="ARBA" id="ARBA00038905"/>
    </source>
</evidence>
<dbReference type="GO" id="GO:0044715">
    <property type="term" value="F:8-oxo-dGDP phosphatase activity"/>
    <property type="evidence" value="ECO:0007669"/>
    <property type="project" value="TreeGrafter"/>
</dbReference>
<dbReference type="PROSITE" id="PS00893">
    <property type="entry name" value="NUDIX_BOX"/>
    <property type="match status" value="1"/>
</dbReference>
<dbReference type="GO" id="GO:0035539">
    <property type="term" value="F:8-oxo-7,8-dihydrodeoxyguanosine triphosphate pyrophosphatase activity"/>
    <property type="evidence" value="ECO:0007669"/>
    <property type="project" value="UniProtKB-EC"/>
</dbReference>
<keyword evidence="7 12" id="KW-0378">Hydrolase</keyword>
<evidence type="ECO:0000256" key="2">
    <source>
        <dbReference type="ARBA" id="ARBA00005582"/>
    </source>
</evidence>
<dbReference type="AlphaFoldDB" id="A0A7W7WHW6"/>
<evidence type="ECO:0000256" key="6">
    <source>
        <dbReference type="ARBA" id="ARBA00022763"/>
    </source>
</evidence>
<accession>A0A7W7WHW6</accession>
<evidence type="ECO:0000313" key="15">
    <source>
        <dbReference type="Proteomes" id="UP000573327"/>
    </source>
</evidence>
<dbReference type="EC" id="3.6.1.55" evidence="11"/>
<keyword evidence="4" id="KW-0235">DNA replication</keyword>
<evidence type="ECO:0000256" key="7">
    <source>
        <dbReference type="ARBA" id="ARBA00022801"/>
    </source>
</evidence>
<dbReference type="GO" id="GO:0044716">
    <property type="term" value="F:8-oxo-GDP phosphatase activity"/>
    <property type="evidence" value="ECO:0007669"/>
    <property type="project" value="TreeGrafter"/>
</dbReference>
<evidence type="ECO:0000256" key="12">
    <source>
        <dbReference type="RuleBase" id="RU003476"/>
    </source>
</evidence>
<dbReference type="RefSeq" id="WP_376775691.1">
    <property type="nucleotide sequence ID" value="NZ_JACHJR010000001.1"/>
</dbReference>
<dbReference type="Proteomes" id="UP000573327">
    <property type="component" value="Unassembled WGS sequence"/>
</dbReference>
<proteinExistence type="inferred from homology"/>
<evidence type="ECO:0000259" key="13">
    <source>
        <dbReference type="PROSITE" id="PS51462"/>
    </source>
</evidence>
<reference evidence="14 15" key="1">
    <citation type="submission" date="2020-08" db="EMBL/GenBank/DDBJ databases">
        <title>Sequencing the genomes of 1000 actinobacteria strains.</title>
        <authorList>
            <person name="Klenk H.-P."/>
        </authorList>
    </citation>
    <scope>NUCLEOTIDE SEQUENCE [LARGE SCALE GENOMIC DNA]</scope>
    <source>
        <strain evidence="14 15">DSM 44786</strain>
    </source>
</reference>
<dbReference type="InterPro" id="IPR000086">
    <property type="entry name" value="NUDIX_hydrolase_dom"/>
</dbReference>
<dbReference type="InterPro" id="IPR015797">
    <property type="entry name" value="NUDIX_hydrolase-like_dom_sf"/>
</dbReference>
<evidence type="ECO:0000256" key="3">
    <source>
        <dbReference type="ARBA" id="ARBA00022457"/>
    </source>
</evidence>
<dbReference type="PRINTS" id="PR00502">
    <property type="entry name" value="NUDIXFAMILY"/>
</dbReference>
<dbReference type="SUPFAM" id="SSF55811">
    <property type="entry name" value="Nudix"/>
    <property type="match status" value="1"/>
</dbReference>
<organism evidence="14 15">
    <name type="scientific">Kitasatospora gansuensis</name>
    <dbReference type="NCBI Taxonomy" id="258050"/>
    <lineage>
        <taxon>Bacteria</taxon>
        <taxon>Bacillati</taxon>
        <taxon>Actinomycetota</taxon>
        <taxon>Actinomycetes</taxon>
        <taxon>Kitasatosporales</taxon>
        <taxon>Streptomycetaceae</taxon>
        <taxon>Kitasatospora</taxon>
    </lineage>
</organism>
<dbReference type="GO" id="GO:0006260">
    <property type="term" value="P:DNA replication"/>
    <property type="evidence" value="ECO:0007669"/>
    <property type="project" value="UniProtKB-KW"/>
</dbReference>
<evidence type="ECO:0000256" key="5">
    <source>
        <dbReference type="ARBA" id="ARBA00022723"/>
    </source>
</evidence>
<comment type="caution">
    <text evidence="14">The sequence shown here is derived from an EMBL/GenBank/DDBJ whole genome shotgun (WGS) entry which is preliminary data.</text>
</comment>
<keyword evidence="8" id="KW-0460">Magnesium</keyword>
<keyword evidence="6" id="KW-0227">DNA damage</keyword>
<dbReference type="PANTHER" id="PTHR47707:SF1">
    <property type="entry name" value="NUDIX HYDROLASE FAMILY PROTEIN"/>
    <property type="match status" value="1"/>
</dbReference>
<dbReference type="PROSITE" id="PS51462">
    <property type="entry name" value="NUDIX"/>
    <property type="match status" value="1"/>
</dbReference>
<comment type="similarity">
    <text evidence="2 12">Belongs to the Nudix hydrolase family.</text>
</comment>
<name>A0A7W7WHW6_9ACTN</name>
<comment type="cofactor">
    <cofactor evidence="1">
        <name>Mg(2+)</name>
        <dbReference type="ChEBI" id="CHEBI:18420"/>
    </cofactor>
</comment>
<gene>
    <name evidence="14" type="ORF">F4556_002695</name>
</gene>
<comment type="catalytic activity">
    <reaction evidence="10">
        <text>8-oxo-dGTP + H2O = 8-oxo-dGMP + diphosphate + H(+)</text>
        <dbReference type="Rhea" id="RHEA:31575"/>
        <dbReference type="ChEBI" id="CHEBI:15377"/>
        <dbReference type="ChEBI" id="CHEBI:15378"/>
        <dbReference type="ChEBI" id="CHEBI:33019"/>
        <dbReference type="ChEBI" id="CHEBI:63224"/>
        <dbReference type="ChEBI" id="CHEBI:77896"/>
        <dbReference type="EC" id="3.6.1.55"/>
    </reaction>
</comment>
<dbReference type="CDD" id="cd03425">
    <property type="entry name" value="NUDIX_MutT_NudA_like"/>
    <property type="match status" value="1"/>
</dbReference>
<dbReference type="InterPro" id="IPR020476">
    <property type="entry name" value="Nudix_hydrolase"/>
</dbReference>
<dbReference type="InterPro" id="IPR020084">
    <property type="entry name" value="NUDIX_hydrolase_CS"/>
</dbReference>
<evidence type="ECO:0000256" key="9">
    <source>
        <dbReference type="ARBA" id="ARBA00023204"/>
    </source>
</evidence>
<sequence length="176" mass="19682">MGTYRVMRQDDNGNRFLVAAELARPEAEALAAEFEARGHKQLYWVEAVPNRIVVGGALIHRGRVLAARRSAPPEVAGGWEFPGGKAEPGETEPEALERELHEELGVRARALHRLPGSWLVRPGLELRIWAAELVTGDPQPLQDHDQLRWLGPTDLTTVDWLTHDREVLPHVADLLH</sequence>
<evidence type="ECO:0000256" key="1">
    <source>
        <dbReference type="ARBA" id="ARBA00001946"/>
    </source>
</evidence>
<dbReference type="GO" id="GO:0046872">
    <property type="term" value="F:metal ion binding"/>
    <property type="evidence" value="ECO:0007669"/>
    <property type="project" value="UniProtKB-KW"/>
</dbReference>
<evidence type="ECO:0000256" key="10">
    <source>
        <dbReference type="ARBA" id="ARBA00035861"/>
    </source>
</evidence>
<dbReference type="EMBL" id="JACHJR010000001">
    <property type="protein sequence ID" value="MBB4947160.1"/>
    <property type="molecule type" value="Genomic_DNA"/>
</dbReference>
<keyword evidence="15" id="KW-1185">Reference proteome</keyword>
<dbReference type="GO" id="GO:0008413">
    <property type="term" value="F:8-oxo-7,8-dihydroguanosine triphosphate pyrophosphatase activity"/>
    <property type="evidence" value="ECO:0007669"/>
    <property type="project" value="TreeGrafter"/>
</dbReference>
<dbReference type="PANTHER" id="PTHR47707">
    <property type="entry name" value="8-OXO-DGTP DIPHOSPHATASE"/>
    <property type="match status" value="1"/>
</dbReference>
<keyword evidence="3" id="KW-0515">Mutator protein</keyword>
<protein>
    <recommendedName>
        <fullName evidence="11">8-oxo-dGTP diphosphatase</fullName>
        <ecNumber evidence="11">3.6.1.55</ecNumber>
    </recommendedName>
</protein>
<keyword evidence="5" id="KW-0479">Metal-binding</keyword>
<dbReference type="Gene3D" id="3.90.79.10">
    <property type="entry name" value="Nucleoside Triphosphate Pyrophosphohydrolase"/>
    <property type="match status" value="1"/>
</dbReference>
<evidence type="ECO:0000313" key="14">
    <source>
        <dbReference type="EMBL" id="MBB4947160.1"/>
    </source>
</evidence>
<dbReference type="Pfam" id="PF00293">
    <property type="entry name" value="NUDIX"/>
    <property type="match status" value="1"/>
</dbReference>